<dbReference type="GO" id="GO:0003677">
    <property type="term" value="F:DNA binding"/>
    <property type="evidence" value="ECO:0007669"/>
    <property type="project" value="InterPro"/>
</dbReference>
<dbReference type="Gene3D" id="2.30.30.110">
    <property type="match status" value="1"/>
</dbReference>
<dbReference type="InterPro" id="IPR011067">
    <property type="entry name" value="Plasmid_toxin/cell-grow_inhib"/>
</dbReference>
<dbReference type="OrthoDB" id="9813449at2"/>
<dbReference type="RefSeq" id="WP_104421949.1">
    <property type="nucleotide sequence ID" value="NZ_PTIY01000001.1"/>
</dbReference>
<dbReference type="AlphaFoldDB" id="A0A2S6H7Y4"/>
<dbReference type="Proteomes" id="UP000238071">
    <property type="component" value="Unassembled WGS sequence"/>
</dbReference>
<organism evidence="1 2">
    <name type="scientific">Methylobacter tundripaludum</name>
    <dbReference type="NCBI Taxonomy" id="173365"/>
    <lineage>
        <taxon>Bacteria</taxon>
        <taxon>Pseudomonadati</taxon>
        <taxon>Pseudomonadota</taxon>
        <taxon>Gammaproteobacteria</taxon>
        <taxon>Methylococcales</taxon>
        <taxon>Methylococcaceae</taxon>
        <taxon>Methylobacter</taxon>
    </lineage>
</organism>
<name>A0A2S6H7Y4_9GAMM</name>
<dbReference type="Pfam" id="PF02452">
    <property type="entry name" value="PemK_toxin"/>
    <property type="match status" value="1"/>
</dbReference>
<sequence>MISEGQIVFFRFPQTDQKDGKLRPALILRKLPGKFDDWLICTISSQLHQAIPELDEIINLGDSDFQQTGLKHPSLIRASRLAVVDEDILIGKLGTIDALRFNKIRSNIAKWLQNRQSNPSA</sequence>
<accession>A0A2S6H7Y4</accession>
<evidence type="ECO:0000313" key="1">
    <source>
        <dbReference type="EMBL" id="PPK73530.1"/>
    </source>
</evidence>
<protein>
    <submittedName>
        <fullName evidence="1">mRNA interferase MazF</fullName>
    </submittedName>
</protein>
<evidence type="ECO:0000313" key="2">
    <source>
        <dbReference type="Proteomes" id="UP000238071"/>
    </source>
</evidence>
<keyword evidence="2" id="KW-1185">Reference proteome</keyword>
<dbReference type="InterPro" id="IPR003477">
    <property type="entry name" value="PemK-like"/>
</dbReference>
<dbReference type="EMBL" id="PTIY01000001">
    <property type="protein sequence ID" value="PPK73530.1"/>
    <property type="molecule type" value="Genomic_DNA"/>
</dbReference>
<gene>
    <name evidence="1" type="ORF">B0F88_10158</name>
</gene>
<comment type="caution">
    <text evidence="1">The sequence shown here is derived from an EMBL/GenBank/DDBJ whole genome shotgun (WGS) entry which is preliminary data.</text>
</comment>
<proteinExistence type="predicted"/>
<dbReference type="SUPFAM" id="SSF50118">
    <property type="entry name" value="Cell growth inhibitor/plasmid maintenance toxic component"/>
    <property type="match status" value="1"/>
</dbReference>
<reference evidence="1 2" key="1">
    <citation type="submission" date="2018-02" db="EMBL/GenBank/DDBJ databases">
        <title>Subsurface microbial communities from deep shales in Ohio and West Virginia, USA.</title>
        <authorList>
            <person name="Wrighton K."/>
        </authorList>
    </citation>
    <scope>NUCLEOTIDE SEQUENCE [LARGE SCALE GENOMIC DNA]</scope>
    <source>
        <strain evidence="1 2">OWC-G53F</strain>
    </source>
</reference>